<sequence>MDAIELIKTRRSVRKFKENPVDRETMHEIIDIARWAPSWANTQIARYTLVDNPEMIQQIAGKGVKGFAYNMKTLANAPGVCVLSHVEGKSGRIDPAKLDIELSDPEAWESFDAGIACQTFCLAAHALGVGTCIFGVIDKETLPKLLNLPEGETVSALIVYGWPDETPNPTPRMKAYEILRFI</sequence>
<organism evidence="4 5">
    <name type="scientific">Pontiella agarivorans</name>
    <dbReference type="NCBI Taxonomy" id="3038953"/>
    <lineage>
        <taxon>Bacteria</taxon>
        <taxon>Pseudomonadati</taxon>
        <taxon>Kiritimatiellota</taxon>
        <taxon>Kiritimatiellia</taxon>
        <taxon>Kiritimatiellales</taxon>
        <taxon>Pontiellaceae</taxon>
        <taxon>Pontiella</taxon>
    </lineage>
</organism>
<protein>
    <submittedName>
        <fullName evidence="4">Nitroreductase family protein</fullName>
    </submittedName>
</protein>
<feature type="domain" description="Nitroreductase" evidence="3">
    <location>
        <begin position="7"/>
        <end position="162"/>
    </location>
</feature>
<keyword evidence="5" id="KW-1185">Reference proteome</keyword>
<dbReference type="Pfam" id="PF00881">
    <property type="entry name" value="Nitroreductase"/>
    <property type="match status" value="1"/>
</dbReference>
<dbReference type="InterPro" id="IPR029479">
    <property type="entry name" value="Nitroreductase"/>
</dbReference>
<dbReference type="SUPFAM" id="SSF55469">
    <property type="entry name" value="FMN-dependent nitroreductase-like"/>
    <property type="match status" value="1"/>
</dbReference>
<dbReference type="Gene3D" id="3.40.109.10">
    <property type="entry name" value="NADH Oxidase"/>
    <property type="match status" value="1"/>
</dbReference>
<dbReference type="InterPro" id="IPR000415">
    <property type="entry name" value="Nitroreductase-like"/>
</dbReference>
<evidence type="ECO:0000259" key="3">
    <source>
        <dbReference type="Pfam" id="PF00881"/>
    </source>
</evidence>
<keyword evidence="2" id="KW-0560">Oxidoreductase</keyword>
<evidence type="ECO:0000313" key="4">
    <source>
        <dbReference type="EMBL" id="MDZ8118893.1"/>
    </source>
</evidence>
<comment type="similarity">
    <text evidence="1">Belongs to the nitroreductase family.</text>
</comment>
<dbReference type="PANTHER" id="PTHR43673">
    <property type="entry name" value="NAD(P)H NITROREDUCTASE YDGI-RELATED"/>
    <property type="match status" value="1"/>
</dbReference>
<reference evidence="4 5" key="1">
    <citation type="journal article" date="2024" name="Appl. Environ. Microbiol.">
        <title>Pontiella agarivorans sp. nov., a novel marine anaerobic bacterium capable of degrading macroalgal polysaccharides and fixing nitrogen.</title>
        <authorList>
            <person name="Liu N."/>
            <person name="Kivenson V."/>
            <person name="Peng X."/>
            <person name="Cui Z."/>
            <person name="Lankiewicz T.S."/>
            <person name="Gosselin K.M."/>
            <person name="English C.J."/>
            <person name="Blair E.M."/>
            <person name="O'Malley M.A."/>
            <person name="Valentine D.L."/>
        </authorList>
    </citation>
    <scope>NUCLEOTIDE SEQUENCE [LARGE SCALE GENOMIC DNA]</scope>
    <source>
        <strain evidence="4 5">NLcol2</strain>
    </source>
</reference>
<name>A0ABU5MXH2_9BACT</name>
<evidence type="ECO:0000313" key="5">
    <source>
        <dbReference type="Proteomes" id="UP001290861"/>
    </source>
</evidence>
<accession>A0ABU5MXH2</accession>
<dbReference type="EMBL" id="JARVCO010000010">
    <property type="protein sequence ID" value="MDZ8118893.1"/>
    <property type="molecule type" value="Genomic_DNA"/>
</dbReference>
<gene>
    <name evidence="4" type="ORF">P9H32_09655</name>
</gene>
<dbReference type="PANTHER" id="PTHR43673:SF10">
    <property type="entry name" value="NADH DEHYDROGENASE_NAD(P)H NITROREDUCTASE XCC3605-RELATED"/>
    <property type="match status" value="1"/>
</dbReference>
<proteinExistence type="inferred from homology"/>
<evidence type="ECO:0000256" key="2">
    <source>
        <dbReference type="ARBA" id="ARBA00023002"/>
    </source>
</evidence>
<dbReference type="RefSeq" id="WP_322608686.1">
    <property type="nucleotide sequence ID" value="NZ_JARVCO010000010.1"/>
</dbReference>
<evidence type="ECO:0000256" key="1">
    <source>
        <dbReference type="ARBA" id="ARBA00007118"/>
    </source>
</evidence>
<comment type="caution">
    <text evidence="4">The sequence shown here is derived from an EMBL/GenBank/DDBJ whole genome shotgun (WGS) entry which is preliminary data.</text>
</comment>
<dbReference type="Proteomes" id="UP001290861">
    <property type="component" value="Unassembled WGS sequence"/>
</dbReference>